<dbReference type="STRING" id="97972.A0A2V1DJP9"/>
<dbReference type="GO" id="GO:0006384">
    <property type="term" value="P:transcription initiation at RNA polymerase III promoter"/>
    <property type="evidence" value="ECO:0007669"/>
    <property type="project" value="InterPro"/>
</dbReference>
<dbReference type="PANTHER" id="PTHR13230:SF5">
    <property type="entry name" value="GENERAL TRANSCRIPTION FACTOR 3C POLYPEPTIDE 5"/>
    <property type="match status" value="1"/>
</dbReference>
<dbReference type="InterPro" id="IPR042536">
    <property type="entry name" value="TFIIIC_tauA_Sfc1"/>
</dbReference>
<dbReference type="Gene3D" id="3.30.200.160">
    <property type="entry name" value="TFIIIC, subcomplex tauA, subunit Sfc1, barrel domain"/>
    <property type="match status" value="1"/>
</dbReference>
<dbReference type="OrthoDB" id="5598268at2759"/>
<feature type="region of interest" description="Disordered" evidence="5">
    <location>
        <begin position="515"/>
        <end position="608"/>
    </location>
</feature>
<reference evidence="8 9" key="1">
    <citation type="journal article" date="2018" name="Sci. Rep.">
        <title>Comparative genomics provides insights into the lifestyle and reveals functional heterogeneity of dark septate endophytic fungi.</title>
        <authorList>
            <person name="Knapp D.G."/>
            <person name="Nemeth J.B."/>
            <person name="Barry K."/>
            <person name="Hainaut M."/>
            <person name="Henrissat B."/>
            <person name="Johnson J."/>
            <person name="Kuo A."/>
            <person name="Lim J.H.P."/>
            <person name="Lipzen A."/>
            <person name="Nolan M."/>
            <person name="Ohm R.A."/>
            <person name="Tamas L."/>
            <person name="Grigoriev I.V."/>
            <person name="Spatafora J.W."/>
            <person name="Nagy L.G."/>
            <person name="Kovacs G.M."/>
        </authorList>
    </citation>
    <scope>NUCLEOTIDE SEQUENCE [LARGE SCALE GENOMIC DNA]</scope>
    <source>
        <strain evidence="8 9">DSE2036</strain>
    </source>
</reference>
<evidence type="ECO:0000313" key="9">
    <source>
        <dbReference type="Proteomes" id="UP000244855"/>
    </source>
</evidence>
<feature type="domain" description="Transcription factor IIIC subunit Tfc1/Sfc1 triple barrel" evidence="7">
    <location>
        <begin position="17"/>
        <end position="164"/>
    </location>
</feature>
<evidence type="ECO:0000313" key="8">
    <source>
        <dbReference type="EMBL" id="PVH97354.1"/>
    </source>
</evidence>
<feature type="region of interest" description="Disordered" evidence="5">
    <location>
        <begin position="91"/>
        <end position="114"/>
    </location>
</feature>
<evidence type="ECO:0000256" key="4">
    <source>
        <dbReference type="ARBA" id="ARBA00023242"/>
    </source>
</evidence>
<keyword evidence="4" id="KW-0539">Nucleus</keyword>
<evidence type="ECO:0000259" key="6">
    <source>
        <dbReference type="Pfam" id="PF09734"/>
    </source>
</evidence>
<dbReference type="InterPro" id="IPR041499">
    <property type="entry name" value="Tfc1/Sfc1_N"/>
</dbReference>
<dbReference type="EMBL" id="KZ805438">
    <property type="protein sequence ID" value="PVH97354.1"/>
    <property type="molecule type" value="Genomic_DNA"/>
</dbReference>
<dbReference type="Pfam" id="PF17682">
    <property type="entry name" value="Tau95_N"/>
    <property type="match status" value="1"/>
</dbReference>
<dbReference type="GO" id="GO:0005634">
    <property type="term" value="C:nucleus"/>
    <property type="evidence" value="ECO:0007669"/>
    <property type="project" value="UniProtKB-SubCell"/>
</dbReference>
<keyword evidence="3" id="KW-0804">Transcription</keyword>
<evidence type="ECO:0000256" key="2">
    <source>
        <dbReference type="ARBA" id="ARBA00023125"/>
    </source>
</evidence>
<dbReference type="Pfam" id="PF09734">
    <property type="entry name" value="Tau95"/>
    <property type="match status" value="1"/>
</dbReference>
<proteinExistence type="predicted"/>
<dbReference type="Proteomes" id="UP000244855">
    <property type="component" value="Unassembled WGS sequence"/>
</dbReference>
<keyword evidence="9" id="KW-1185">Reference proteome</keyword>
<evidence type="ECO:0008006" key="10">
    <source>
        <dbReference type="Google" id="ProtNLM"/>
    </source>
</evidence>
<gene>
    <name evidence="8" type="ORF">DM02DRAFT_533357</name>
</gene>
<dbReference type="InterPro" id="IPR019136">
    <property type="entry name" value="TF_IIIC_su-5_HTH"/>
</dbReference>
<sequence>MQTTAPWMQIPSRAISAVEHPCIVKNVDKGITSLGGPLKLSKGLRSKVEPDEDEIPNIISASLRPDDPLAKRLLSTPVTTNNLLLKLTLPKRTGRKRKRGTNGPFLSEEELPETDAGVKPNAASYVNAASLYRRLQDNPKNYTVSITGLIDETHRFRNLPDIQYAASTNKVMTSVRDTILPFNYNKLMGLNLNTAAGADLTQDVGPSAEFIQMPIAYNYKFQQNGYVKYTDDDNEINLQRSLTQSGYTIIKVHDRFVPQGPKPNLPPESRLSPFLQSLIANIRAELRQRPIITRHLLYNRLGWNIRDKLRQAAIYCGYFFESGPWREALIQWKVDPRSDPRYRIYQTVNFLSYRKSGNRHYTYHDKLVQHLSTIHPRELADQHKFDGKHVSSTGALYQFCDITDPLIRGILDTKDLRKTCAPTSQGWYHVGTWAKATVILKDKMNRILAEGQADDSLYERVITWPELWDDKEIYAPIRWEFFDKAVHREKAKEHTVIQNVRLAARNPRYAFEQMEAAQNPPDPSNSQEDAEYQEVEVPEDMTEVPETAATILNEGNAEDAEGDTEDDEARNIDSDDESDDSDYEPLGDDGEITVSTARQGPFGGLFDK</sequence>
<evidence type="ECO:0000256" key="5">
    <source>
        <dbReference type="SAM" id="MobiDB-lite"/>
    </source>
</evidence>
<dbReference type="AlphaFoldDB" id="A0A2V1DJP9"/>
<evidence type="ECO:0000256" key="1">
    <source>
        <dbReference type="ARBA" id="ARBA00004123"/>
    </source>
</evidence>
<comment type="subcellular location">
    <subcellularLocation>
        <location evidence="1">Nucleus</location>
    </subcellularLocation>
</comment>
<evidence type="ECO:0000256" key="3">
    <source>
        <dbReference type="ARBA" id="ARBA00023163"/>
    </source>
</evidence>
<evidence type="ECO:0000259" key="7">
    <source>
        <dbReference type="Pfam" id="PF17682"/>
    </source>
</evidence>
<feature type="compositionally biased region" description="Acidic residues" evidence="5">
    <location>
        <begin position="556"/>
        <end position="591"/>
    </location>
</feature>
<keyword evidence="2" id="KW-0238">DNA-binding</keyword>
<dbReference type="GO" id="GO:0001002">
    <property type="term" value="F:RNA polymerase III type 1 promoter sequence-specific DNA binding"/>
    <property type="evidence" value="ECO:0007669"/>
    <property type="project" value="TreeGrafter"/>
</dbReference>
<feature type="domain" description="Transcription factor IIIC subunit 5 HTH" evidence="6">
    <location>
        <begin position="206"/>
        <end position="350"/>
    </location>
</feature>
<dbReference type="InterPro" id="IPR040454">
    <property type="entry name" value="TF_IIIC_Tfc1/Sfc1"/>
</dbReference>
<dbReference type="GO" id="GO:0000127">
    <property type="term" value="C:transcription factor TFIIIC complex"/>
    <property type="evidence" value="ECO:0007669"/>
    <property type="project" value="InterPro"/>
</dbReference>
<dbReference type="PANTHER" id="PTHR13230">
    <property type="entry name" value="GENERAL TRANSCRIPTION FACTOR IIIC, POLYPEPTIDE 5"/>
    <property type="match status" value="1"/>
</dbReference>
<accession>A0A2V1DJP9</accession>
<dbReference type="GO" id="GO:0001003">
    <property type="term" value="F:RNA polymerase III type 2 promoter sequence-specific DNA binding"/>
    <property type="evidence" value="ECO:0007669"/>
    <property type="project" value="TreeGrafter"/>
</dbReference>
<protein>
    <recommendedName>
        <fullName evidence="10">Transcription factor tfiiic complex a box associated subunit sfc1</fullName>
    </recommendedName>
</protein>
<organism evidence="8 9">
    <name type="scientific">Periconia macrospinosa</name>
    <dbReference type="NCBI Taxonomy" id="97972"/>
    <lineage>
        <taxon>Eukaryota</taxon>
        <taxon>Fungi</taxon>
        <taxon>Dikarya</taxon>
        <taxon>Ascomycota</taxon>
        <taxon>Pezizomycotina</taxon>
        <taxon>Dothideomycetes</taxon>
        <taxon>Pleosporomycetidae</taxon>
        <taxon>Pleosporales</taxon>
        <taxon>Massarineae</taxon>
        <taxon>Periconiaceae</taxon>
        <taxon>Periconia</taxon>
    </lineage>
</organism>
<name>A0A2V1DJP9_9PLEO</name>
<feature type="compositionally biased region" description="Acidic residues" evidence="5">
    <location>
        <begin position="528"/>
        <end position="543"/>
    </location>
</feature>